<feature type="non-terminal residue" evidence="1">
    <location>
        <position position="74"/>
    </location>
</feature>
<keyword evidence="1" id="KW-0503">Monooxygenase</keyword>
<organism evidence="1 2">
    <name type="scientific">Synechocystis salina LEGE 00031</name>
    <dbReference type="NCBI Taxonomy" id="1828736"/>
    <lineage>
        <taxon>Bacteria</taxon>
        <taxon>Bacillati</taxon>
        <taxon>Cyanobacteriota</taxon>
        <taxon>Cyanophyceae</taxon>
        <taxon>Synechococcales</taxon>
        <taxon>Merismopediaceae</taxon>
        <taxon>Synechocystis</taxon>
    </lineage>
</organism>
<reference evidence="1 2" key="1">
    <citation type="submission" date="2020-10" db="EMBL/GenBank/DDBJ databases">
        <authorList>
            <person name="Castelo-Branco R."/>
            <person name="Eusebio N."/>
            <person name="Adriana R."/>
            <person name="Vieira A."/>
            <person name="Brugerolle De Fraissinette N."/>
            <person name="Rezende De Castro R."/>
            <person name="Schneider M.P."/>
            <person name="Vasconcelos V."/>
            <person name="Leao P.N."/>
        </authorList>
    </citation>
    <scope>NUCLEOTIDE SEQUENCE [LARGE SCALE GENOMIC DNA]</scope>
    <source>
        <strain evidence="1 2">LEGE 00031</strain>
    </source>
</reference>
<keyword evidence="2" id="KW-1185">Reference proteome</keyword>
<evidence type="ECO:0000313" key="2">
    <source>
        <dbReference type="Proteomes" id="UP000658720"/>
    </source>
</evidence>
<dbReference type="PANTHER" id="PTHR38663:SF1">
    <property type="entry name" value="L-ORNITHINE N(5)-MONOOXYGENASE"/>
    <property type="match status" value="1"/>
</dbReference>
<name>A0ABR9VVM5_9SYNC</name>
<comment type="caution">
    <text evidence="1">The sequence shown here is derived from an EMBL/GenBank/DDBJ whole genome shotgun (WGS) entry which is preliminary data.</text>
</comment>
<sequence>MVSEPRILPKFIDLAIAGAGPQALTLVTHLLQKRKPLRGRFLVFDPSGDWLQRWQYQFAAAEIPHLRSPAVHHP</sequence>
<protein>
    <submittedName>
        <fullName evidence="1">SidA/IucD/PvdA family monooxygenase</fullName>
    </submittedName>
</protein>
<evidence type="ECO:0000313" key="1">
    <source>
        <dbReference type="EMBL" id="MBE9255403.1"/>
    </source>
</evidence>
<accession>A0ABR9VVM5</accession>
<proteinExistence type="predicted"/>
<dbReference type="Proteomes" id="UP000658720">
    <property type="component" value="Unassembled WGS sequence"/>
</dbReference>
<dbReference type="GO" id="GO:0004497">
    <property type="term" value="F:monooxygenase activity"/>
    <property type="evidence" value="ECO:0007669"/>
    <property type="project" value="UniProtKB-KW"/>
</dbReference>
<keyword evidence="1" id="KW-0560">Oxidoreductase</keyword>
<gene>
    <name evidence="1" type="ORF">IQ217_16480</name>
</gene>
<dbReference type="PANTHER" id="PTHR38663">
    <property type="match status" value="1"/>
</dbReference>
<dbReference type="EMBL" id="JADEVV010000061">
    <property type="protein sequence ID" value="MBE9255403.1"/>
    <property type="molecule type" value="Genomic_DNA"/>
</dbReference>